<feature type="signal peptide" evidence="1">
    <location>
        <begin position="1"/>
        <end position="19"/>
    </location>
</feature>
<organism evidence="2">
    <name type="scientific">Scolopendra viridis</name>
    <name type="common">Giant centipede</name>
    <dbReference type="NCBI Taxonomy" id="118503"/>
    <lineage>
        <taxon>Eukaryota</taxon>
        <taxon>Metazoa</taxon>
        <taxon>Ecdysozoa</taxon>
        <taxon>Arthropoda</taxon>
        <taxon>Myriapoda</taxon>
        <taxon>Chilopoda</taxon>
        <taxon>Pleurostigmophora</taxon>
        <taxon>Scolopendromorpha</taxon>
        <taxon>Scolopendridae</taxon>
        <taxon>Scolopendra</taxon>
    </lineage>
</organism>
<reference evidence="2" key="1">
    <citation type="journal article" date="2018" name="Toxicon">
        <title>Venom-gland transcriptomics and venom proteomics of the giant Florida blue centipede, Scolopendra viridis.</title>
        <authorList>
            <person name="Ward M.J."/>
            <person name="Rokyta D.R."/>
        </authorList>
    </citation>
    <scope>NUCLEOTIDE SEQUENCE</scope>
    <source>
        <tissue evidence="2">Venom gland</tissue>
    </source>
</reference>
<gene>
    <name evidence="2" type="primary">SLPTX15</name>
</gene>
<sequence length="75" mass="8704">MKSFIFFFLLATFIVMAFTYKEEISVEPIRHIKKNPSESECVQHCANSFTSGDASKIQKAENFEDFYCNCHIIVE</sequence>
<dbReference type="AlphaFoldDB" id="A0A4D5R9Z4"/>
<dbReference type="EMBL" id="GGNE01000405">
    <property type="protein sequence ID" value="MIC88946.1"/>
    <property type="molecule type" value="Transcribed_RNA"/>
</dbReference>
<feature type="chain" id="PRO_5020028931" evidence="1">
    <location>
        <begin position="20"/>
        <end position="75"/>
    </location>
</feature>
<protein>
    <submittedName>
        <fullName evidence="2">SLPTX15</fullName>
    </submittedName>
</protein>
<evidence type="ECO:0000313" key="2">
    <source>
        <dbReference type="EMBL" id="MIC88946.1"/>
    </source>
</evidence>
<evidence type="ECO:0000256" key="1">
    <source>
        <dbReference type="SAM" id="SignalP"/>
    </source>
</evidence>
<accession>A0A4D5R9Z4</accession>
<keyword evidence="1" id="KW-0732">Signal</keyword>
<name>A0A4D5R9Z4_SCOVI</name>
<proteinExistence type="predicted"/>